<dbReference type="GO" id="GO:0006412">
    <property type="term" value="P:translation"/>
    <property type="evidence" value="ECO:0007669"/>
    <property type="project" value="UniProtKB-UniRule"/>
</dbReference>
<evidence type="ECO:0000256" key="3">
    <source>
        <dbReference type="ARBA" id="ARBA00023274"/>
    </source>
</evidence>
<dbReference type="InterPro" id="IPR020930">
    <property type="entry name" value="Ribosomal_uL5_bac-type"/>
</dbReference>
<dbReference type="Pfam" id="PF00281">
    <property type="entry name" value="Ribosomal_L5"/>
    <property type="match status" value="1"/>
</dbReference>
<reference evidence="9 10" key="1">
    <citation type="journal article" date="2013" name="Front. Microbiol.">
        <title>The genome of Nitrospina gracilis illuminates the metabolism and evolution of the major marine nitrite oxidizer.</title>
        <authorList>
            <person name="Luecker S."/>
            <person name="Nowka B."/>
            <person name="Rattei T."/>
            <person name="Spieck E."/>
            <person name="and Daims H."/>
        </authorList>
    </citation>
    <scope>NUCLEOTIDE SEQUENCE [LARGE SCALE GENOMIC DNA]</scope>
    <source>
        <strain evidence="9 10">3/211</strain>
    </source>
</reference>
<dbReference type="STRING" id="1266370.NITGR_280036"/>
<dbReference type="RefSeq" id="WP_005007683.1">
    <property type="nucleotide sequence ID" value="NZ_HG422173.1"/>
</dbReference>
<comment type="caution">
    <text evidence="9">The sequence shown here is derived from an EMBL/GenBank/DDBJ whole genome shotgun (WGS) entry which is preliminary data.</text>
</comment>
<keyword evidence="5" id="KW-0820">tRNA-binding</keyword>
<keyword evidence="3 5" id="KW-0687">Ribonucleoprotein</keyword>
<dbReference type="GO" id="GO:1990904">
    <property type="term" value="C:ribonucleoprotein complex"/>
    <property type="evidence" value="ECO:0007669"/>
    <property type="project" value="UniProtKB-KW"/>
</dbReference>
<accession>M1ZAL1</accession>
<evidence type="ECO:0000256" key="2">
    <source>
        <dbReference type="ARBA" id="ARBA00022980"/>
    </source>
</evidence>
<dbReference type="EMBL" id="CAQJ01000031">
    <property type="protein sequence ID" value="CCQ90320.1"/>
    <property type="molecule type" value="Genomic_DNA"/>
</dbReference>
<evidence type="ECO:0000256" key="6">
    <source>
        <dbReference type="RuleBase" id="RU003930"/>
    </source>
</evidence>
<dbReference type="NCBIfam" id="NF000585">
    <property type="entry name" value="PRK00010.1"/>
    <property type="match status" value="1"/>
</dbReference>
<dbReference type="PROSITE" id="PS00358">
    <property type="entry name" value="RIBOSOMAL_L5"/>
    <property type="match status" value="1"/>
</dbReference>
<comment type="subunit">
    <text evidence="5">Part of the 50S ribosomal subunit; part of the 5S rRNA/L5/L18/L25 subcomplex. Contacts the 5S rRNA and the P site tRNA. Forms a bridge to the 30S subunit in the 70S ribosome.</text>
</comment>
<keyword evidence="5" id="KW-0694">RNA-binding</keyword>
<name>M1ZAL1_NITG3</name>
<dbReference type="AlphaFoldDB" id="M1ZAL1"/>
<dbReference type="Pfam" id="PF00673">
    <property type="entry name" value="Ribosomal_L5_C"/>
    <property type="match status" value="1"/>
</dbReference>
<keyword evidence="5" id="KW-0699">rRNA-binding</keyword>
<dbReference type="InParanoid" id="M1ZAL1"/>
<dbReference type="HOGENOM" id="CLU_061015_2_0_0"/>
<comment type="function">
    <text evidence="5">This is 1 of the proteins that bind and probably mediate the attachment of the 5S RNA into the large ribosomal subunit, where it forms part of the central protuberance. In the 70S ribosome it contacts protein S13 of the 30S subunit (bridge B1b), connecting the 2 subunits; this bridge is implicated in subunit movement. Contacts the P site tRNA; the 5S rRNA and some of its associated proteins might help stabilize positioning of ribosome-bound tRNAs.</text>
</comment>
<dbReference type="GO" id="GO:0000049">
    <property type="term" value="F:tRNA binding"/>
    <property type="evidence" value="ECO:0007669"/>
    <property type="project" value="UniProtKB-UniRule"/>
</dbReference>
<dbReference type="InterPro" id="IPR002132">
    <property type="entry name" value="Ribosomal_uL5"/>
</dbReference>
<dbReference type="PIRSF" id="PIRSF002161">
    <property type="entry name" value="Ribosomal_L5"/>
    <property type="match status" value="1"/>
</dbReference>
<dbReference type="Proteomes" id="UP000011704">
    <property type="component" value="Unassembled WGS sequence"/>
</dbReference>
<feature type="domain" description="Large ribosomal subunit protein uL5 N-terminal" evidence="7">
    <location>
        <begin position="26"/>
        <end position="82"/>
    </location>
</feature>
<dbReference type="OrthoDB" id="9806626at2"/>
<proteinExistence type="inferred from homology"/>
<comment type="similarity">
    <text evidence="1 5 6">Belongs to the universal ribosomal protein uL5 family.</text>
</comment>
<evidence type="ECO:0000259" key="8">
    <source>
        <dbReference type="Pfam" id="PF00673"/>
    </source>
</evidence>
<feature type="domain" description="Large ribosomal subunit protein uL5 C-terminal" evidence="8">
    <location>
        <begin position="86"/>
        <end position="179"/>
    </location>
</feature>
<evidence type="ECO:0000313" key="9">
    <source>
        <dbReference type="EMBL" id="CCQ90320.1"/>
    </source>
</evidence>
<dbReference type="PANTHER" id="PTHR11994">
    <property type="entry name" value="60S RIBOSOMAL PROTEIN L11-RELATED"/>
    <property type="match status" value="1"/>
</dbReference>
<dbReference type="InterPro" id="IPR022803">
    <property type="entry name" value="Ribosomal_uL5_dom_sf"/>
</dbReference>
<evidence type="ECO:0000259" key="7">
    <source>
        <dbReference type="Pfam" id="PF00281"/>
    </source>
</evidence>
<dbReference type="GO" id="GO:0003735">
    <property type="term" value="F:structural constituent of ribosome"/>
    <property type="evidence" value="ECO:0007669"/>
    <property type="project" value="InterPro"/>
</dbReference>
<dbReference type="SUPFAM" id="SSF55282">
    <property type="entry name" value="RL5-like"/>
    <property type="match status" value="1"/>
</dbReference>
<dbReference type="InterPro" id="IPR031309">
    <property type="entry name" value="Ribosomal_uL5_C"/>
</dbReference>
<dbReference type="Gene3D" id="3.30.1440.10">
    <property type="match status" value="1"/>
</dbReference>
<dbReference type="GO" id="GO:0005840">
    <property type="term" value="C:ribosome"/>
    <property type="evidence" value="ECO:0007669"/>
    <property type="project" value="UniProtKB-KW"/>
</dbReference>
<dbReference type="FunCoup" id="M1ZAL1">
    <property type="interactions" value="551"/>
</dbReference>
<sequence>MAVPNVKQAYDEKYRSQIQKELGLKNIMQVPRLEKIVLNMGLGEGTQNAKLIEAGVEQLRIITGQAPVVTKAKNAISNFKLREGMPVGVRVTLRGSRMYEFFERLVGFALPRVRDFKGLSPKSFDGRGNYTIGLREQLIFPEINFDKIEKIKGMNITICTTAENDEQGRVLLKTMGFPFRN</sequence>
<gene>
    <name evidence="5 9" type="primary">rplE</name>
    <name evidence="9" type="ORF">NITGR_280036</name>
</gene>
<dbReference type="InterPro" id="IPR031310">
    <property type="entry name" value="Ribosomal_uL5_N"/>
</dbReference>
<evidence type="ECO:0000313" key="10">
    <source>
        <dbReference type="Proteomes" id="UP000011704"/>
    </source>
</evidence>
<organism evidence="9 10">
    <name type="scientific">Nitrospina gracilis (strain 3/211)</name>
    <dbReference type="NCBI Taxonomy" id="1266370"/>
    <lineage>
        <taxon>Bacteria</taxon>
        <taxon>Pseudomonadati</taxon>
        <taxon>Nitrospinota/Tectimicrobiota group</taxon>
        <taxon>Nitrospinota</taxon>
        <taxon>Nitrospinia</taxon>
        <taxon>Nitrospinales</taxon>
        <taxon>Nitrospinaceae</taxon>
        <taxon>Nitrospina</taxon>
    </lineage>
</organism>
<dbReference type="FunFam" id="3.30.1440.10:FF:000001">
    <property type="entry name" value="50S ribosomal protein L5"/>
    <property type="match status" value="1"/>
</dbReference>
<protein>
    <recommendedName>
        <fullName evidence="4 5">Large ribosomal subunit protein uL5</fullName>
    </recommendedName>
</protein>
<evidence type="ECO:0000256" key="4">
    <source>
        <dbReference type="ARBA" id="ARBA00035245"/>
    </source>
</evidence>
<dbReference type="GO" id="GO:0019843">
    <property type="term" value="F:rRNA binding"/>
    <property type="evidence" value="ECO:0007669"/>
    <property type="project" value="UniProtKB-UniRule"/>
</dbReference>
<keyword evidence="10" id="KW-1185">Reference proteome</keyword>
<dbReference type="InterPro" id="IPR020929">
    <property type="entry name" value="Ribosomal_uL5_CS"/>
</dbReference>
<evidence type="ECO:0000256" key="5">
    <source>
        <dbReference type="HAMAP-Rule" id="MF_01333"/>
    </source>
</evidence>
<evidence type="ECO:0000256" key="1">
    <source>
        <dbReference type="ARBA" id="ARBA00008553"/>
    </source>
</evidence>
<dbReference type="HAMAP" id="MF_01333_B">
    <property type="entry name" value="Ribosomal_uL5_B"/>
    <property type="match status" value="1"/>
</dbReference>
<keyword evidence="2 5" id="KW-0689">Ribosomal protein</keyword>